<evidence type="ECO:0000313" key="2">
    <source>
        <dbReference type="Proteomes" id="UP000641646"/>
    </source>
</evidence>
<dbReference type="Proteomes" id="UP000641646">
    <property type="component" value="Unassembled WGS sequence"/>
</dbReference>
<dbReference type="EMBL" id="JACJPW010000049">
    <property type="protein sequence ID" value="MBD2183170.1"/>
    <property type="molecule type" value="Genomic_DNA"/>
</dbReference>
<dbReference type="RefSeq" id="WP_190466944.1">
    <property type="nucleotide sequence ID" value="NZ_JACJPW010000049.1"/>
</dbReference>
<reference evidence="1" key="1">
    <citation type="journal article" date="2015" name="ISME J.">
        <title>Draft Genome Sequence of Streptomyces incarnatus NRRL8089, which Produces the Nucleoside Antibiotic Sinefungin.</title>
        <authorList>
            <person name="Oshima K."/>
            <person name="Hattori M."/>
            <person name="Shimizu H."/>
            <person name="Fukuda K."/>
            <person name="Nemoto M."/>
            <person name="Inagaki K."/>
            <person name="Tamura T."/>
        </authorList>
    </citation>
    <scope>NUCLEOTIDE SEQUENCE</scope>
    <source>
        <strain evidence="1">FACHB-1375</strain>
    </source>
</reference>
<sequence>MAKKVTITLDDEILAFVDRQAAASGNKANRSAYINAVLAQVRQQYTQEELRAAYQRDAQDAAYREEVALWDVVVGDGIDA</sequence>
<reference evidence="1" key="2">
    <citation type="submission" date="2020-08" db="EMBL/GenBank/DDBJ databases">
        <authorList>
            <person name="Chen M."/>
            <person name="Teng W."/>
            <person name="Zhao L."/>
            <person name="Hu C."/>
            <person name="Zhou Y."/>
            <person name="Han B."/>
            <person name="Song L."/>
            <person name="Shu W."/>
        </authorList>
    </citation>
    <scope>NUCLEOTIDE SEQUENCE</scope>
    <source>
        <strain evidence="1">FACHB-1375</strain>
    </source>
</reference>
<protein>
    <submittedName>
        <fullName evidence="1">CopG family transcriptional regulator</fullName>
    </submittedName>
</protein>
<keyword evidence="2" id="KW-1185">Reference proteome</keyword>
<comment type="caution">
    <text evidence="1">The sequence shown here is derived from an EMBL/GenBank/DDBJ whole genome shotgun (WGS) entry which is preliminary data.</text>
</comment>
<gene>
    <name evidence="1" type="ORF">H6G03_19235</name>
</gene>
<proteinExistence type="predicted"/>
<dbReference type="AlphaFoldDB" id="A0A926ZHL4"/>
<accession>A0A926ZHL4</accession>
<organism evidence="1 2">
    <name type="scientific">Aerosakkonema funiforme FACHB-1375</name>
    <dbReference type="NCBI Taxonomy" id="2949571"/>
    <lineage>
        <taxon>Bacteria</taxon>
        <taxon>Bacillati</taxon>
        <taxon>Cyanobacteriota</taxon>
        <taxon>Cyanophyceae</taxon>
        <taxon>Oscillatoriophycideae</taxon>
        <taxon>Aerosakkonematales</taxon>
        <taxon>Aerosakkonemataceae</taxon>
        <taxon>Aerosakkonema</taxon>
    </lineage>
</organism>
<name>A0A926ZHL4_9CYAN</name>
<evidence type="ECO:0000313" key="1">
    <source>
        <dbReference type="EMBL" id="MBD2183170.1"/>
    </source>
</evidence>